<evidence type="ECO:0000313" key="5">
    <source>
        <dbReference type="EMBL" id="SPO37569.1"/>
    </source>
</evidence>
<evidence type="ECO:0000256" key="3">
    <source>
        <dbReference type="SAM" id="MobiDB-lite"/>
    </source>
</evidence>
<dbReference type="PANTHER" id="PTHR13191">
    <property type="entry name" value="RIBOSOMAL RNA PROCESSING PROTEIN 7-RELATED"/>
    <property type="match status" value="1"/>
</dbReference>
<evidence type="ECO:0000256" key="1">
    <source>
        <dbReference type="ARBA" id="ARBA00006110"/>
    </source>
</evidence>
<dbReference type="GO" id="GO:0034456">
    <property type="term" value="C:UTP-C complex"/>
    <property type="evidence" value="ECO:0007669"/>
    <property type="project" value="TreeGrafter"/>
</dbReference>
<accession>A0A5C3F2B0</accession>
<evidence type="ECO:0000256" key="2">
    <source>
        <dbReference type="SAM" id="Coils"/>
    </source>
</evidence>
<dbReference type="InterPro" id="IPR012677">
    <property type="entry name" value="Nucleotide-bd_a/b_plait_sf"/>
</dbReference>
<feature type="region of interest" description="Disordered" evidence="3">
    <location>
        <begin position="405"/>
        <end position="427"/>
    </location>
</feature>
<gene>
    <name evidence="5" type="ORF">PSFLO_03044</name>
</gene>
<feature type="region of interest" description="Disordered" evidence="3">
    <location>
        <begin position="173"/>
        <end position="225"/>
    </location>
</feature>
<feature type="compositionally biased region" description="Acidic residues" evidence="3">
    <location>
        <begin position="173"/>
        <end position="191"/>
    </location>
</feature>
<dbReference type="GO" id="GO:0003676">
    <property type="term" value="F:nucleic acid binding"/>
    <property type="evidence" value="ECO:0007669"/>
    <property type="project" value="InterPro"/>
</dbReference>
<dbReference type="GO" id="GO:0006364">
    <property type="term" value="P:rRNA processing"/>
    <property type="evidence" value="ECO:0007669"/>
    <property type="project" value="TreeGrafter"/>
</dbReference>
<feature type="compositionally biased region" description="Basic residues" evidence="3">
    <location>
        <begin position="202"/>
        <end position="213"/>
    </location>
</feature>
<keyword evidence="2" id="KW-0175">Coiled coil</keyword>
<name>A0A5C3F2B0_9BASI</name>
<feature type="compositionally biased region" description="Polar residues" evidence="3">
    <location>
        <begin position="7"/>
        <end position="30"/>
    </location>
</feature>
<feature type="domain" description="Ribosomal RNA-processing protein 7 C-terminal" evidence="4">
    <location>
        <begin position="371"/>
        <end position="468"/>
    </location>
</feature>
<feature type="region of interest" description="Disordered" evidence="3">
    <location>
        <begin position="1"/>
        <end position="55"/>
    </location>
</feature>
<dbReference type="PANTHER" id="PTHR13191:SF0">
    <property type="entry name" value="RIBOSOMAL RNA-PROCESSING PROTEIN 7 HOMOLOG A-RELATED"/>
    <property type="match status" value="1"/>
</dbReference>
<evidence type="ECO:0000259" key="4">
    <source>
        <dbReference type="Pfam" id="PF12923"/>
    </source>
</evidence>
<sequence length="468" mass="50289">MGKRKQQSASQAVAEGSASQAGTPVTATGTKNKKQRRASEASVASPTKALGATATASAAQQVASGFYAVPITLPSTSIQPPPVHYLYCRAHATSTSSRSANNEGDDDEDDGSGAGKKKRKEDLLPAGRTLFCVNLPVDSTEKHLRALFKKAGTIHSVVFQQLRGVPGFYAGAQEEEQEVEEDEEDAEDDGEAQANPAGPAKGKGKGKKAKKPKGPPPVAELPALDPRIARGSEPLLTTASSAYVVFLDDSSLERALEQIRSGQVRSWPDPFKSLAEAARHAADNEDAPNDVKNRHAKTADQFAVEKGAADRIPPLGLQLLLEQHRCARPPMEAVKAYADSTIARFAWIKAHPAPRKVGVKGVTVGPDGELLDEDGFTIVQRGAKTGGGYGFAEGGLGTVKASRVRLGRERESDSRNNNTKNKSKDLENFYRFQVREKKREKLADLRAQFEADKAKVAKLKASRRFNPY</sequence>
<dbReference type="AlphaFoldDB" id="A0A5C3F2B0"/>
<dbReference type="Proteomes" id="UP000323386">
    <property type="component" value="Unassembled WGS sequence"/>
</dbReference>
<evidence type="ECO:0000313" key="6">
    <source>
        <dbReference type="Proteomes" id="UP000323386"/>
    </source>
</evidence>
<dbReference type="EMBL" id="OOIP01000007">
    <property type="protein sequence ID" value="SPO37569.1"/>
    <property type="molecule type" value="Genomic_DNA"/>
</dbReference>
<protein>
    <submittedName>
        <fullName evidence="5">Related to RRP7 - essential protein involved in rRNA processing and ribosome biogenesis</fullName>
    </submittedName>
</protein>
<organism evidence="5 6">
    <name type="scientific">Pseudozyma flocculosa</name>
    <dbReference type="NCBI Taxonomy" id="84751"/>
    <lineage>
        <taxon>Eukaryota</taxon>
        <taxon>Fungi</taxon>
        <taxon>Dikarya</taxon>
        <taxon>Basidiomycota</taxon>
        <taxon>Ustilaginomycotina</taxon>
        <taxon>Ustilaginomycetes</taxon>
        <taxon>Ustilaginales</taxon>
        <taxon>Ustilaginaceae</taxon>
        <taxon>Pseudozyma</taxon>
    </lineage>
</organism>
<feature type="region of interest" description="Disordered" evidence="3">
    <location>
        <begin position="93"/>
        <end position="121"/>
    </location>
</feature>
<dbReference type="SUPFAM" id="SSF54928">
    <property type="entry name" value="RNA-binding domain, RBD"/>
    <property type="match status" value="1"/>
</dbReference>
<comment type="similarity">
    <text evidence="1">Belongs to the RRP7 family.</text>
</comment>
<dbReference type="InterPro" id="IPR035979">
    <property type="entry name" value="RBD_domain_sf"/>
</dbReference>
<proteinExistence type="inferred from homology"/>
<feature type="coiled-coil region" evidence="2">
    <location>
        <begin position="435"/>
        <end position="462"/>
    </location>
</feature>
<reference evidence="5 6" key="1">
    <citation type="submission" date="2018-03" db="EMBL/GenBank/DDBJ databases">
        <authorList>
            <person name="Guldener U."/>
        </authorList>
    </citation>
    <scope>NUCLEOTIDE SEQUENCE [LARGE SCALE GENOMIC DNA]</scope>
    <source>
        <strain evidence="5 6">DAOM196992</strain>
    </source>
</reference>
<dbReference type="Gene3D" id="3.30.70.330">
    <property type="match status" value="1"/>
</dbReference>
<dbReference type="OrthoDB" id="5390at2759"/>
<dbReference type="Pfam" id="PF12923">
    <property type="entry name" value="RRP7"/>
    <property type="match status" value="1"/>
</dbReference>
<feature type="compositionally biased region" description="Low complexity" evidence="3">
    <location>
        <begin position="93"/>
        <end position="102"/>
    </location>
</feature>
<dbReference type="InterPro" id="IPR024326">
    <property type="entry name" value="RRP7_C"/>
</dbReference>
<dbReference type="GO" id="GO:0000028">
    <property type="term" value="P:ribosomal small subunit assembly"/>
    <property type="evidence" value="ECO:0007669"/>
    <property type="project" value="TreeGrafter"/>
</dbReference>
<keyword evidence="6" id="KW-1185">Reference proteome</keyword>
<dbReference type="Gene3D" id="6.10.250.1770">
    <property type="match status" value="1"/>
</dbReference>
<dbReference type="InterPro" id="IPR040446">
    <property type="entry name" value="RRP7"/>
</dbReference>
<dbReference type="GO" id="GO:0032545">
    <property type="term" value="C:CURI complex"/>
    <property type="evidence" value="ECO:0007669"/>
    <property type="project" value="TreeGrafter"/>
</dbReference>